<dbReference type="HOGENOM" id="CLU_034180_16_0_11"/>
<keyword evidence="3" id="KW-1003">Cell membrane</keyword>
<evidence type="ECO:0000256" key="3">
    <source>
        <dbReference type="ARBA" id="ARBA00022475"/>
    </source>
</evidence>
<feature type="transmembrane region" description="Helical" evidence="9">
    <location>
        <begin position="322"/>
        <end position="345"/>
    </location>
</feature>
<keyword evidence="5 9" id="KW-1133">Transmembrane helix</keyword>
<organism evidence="11 12">
    <name type="scientific">Berryella intestinalis</name>
    <dbReference type="NCBI Taxonomy" id="1531429"/>
    <lineage>
        <taxon>Bacteria</taxon>
        <taxon>Bacillati</taxon>
        <taxon>Actinomycetota</taxon>
        <taxon>Coriobacteriia</taxon>
        <taxon>Eggerthellales</taxon>
        <taxon>Eggerthellaceae</taxon>
        <taxon>Berryella</taxon>
    </lineage>
</organism>
<feature type="transmembrane region" description="Helical" evidence="9">
    <location>
        <begin position="236"/>
        <end position="258"/>
    </location>
</feature>
<dbReference type="InterPro" id="IPR011701">
    <property type="entry name" value="MFS"/>
</dbReference>
<evidence type="ECO:0000313" key="11">
    <source>
        <dbReference type="EMBL" id="AJC11889.1"/>
    </source>
</evidence>
<evidence type="ECO:0000256" key="2">
    <source>
        <dbReference type="ARBA" id="ARBA00022448"/>
    </source>
</evidence>
<dbReference type="EMBL" id="CP009302">
    <property type="protein sequence ID" value="AJC11889.1"/>
    <property type="molecule type" value="Genomic_DNA"/>
</dbReference>
<dbReference type="AlphaFoldDB" id="A0A0A8B3E5"/>
<dbReference type="KEGG" id="cbac:JI75_03590"/>
<comment type="similarity">
    <text evidence="7">Belongs to the major facilitator superfamily. Drug:H(+) antiporter-3 (DHA3) (TC 2.A.1.21) family.</text>
</comment>
<feature type="transmembrane region" description="Helical" evidence="9">
    <location>
        <begin position="388"/>
        <end position="412"/>
    </location>
</feature>
<evidence type="ECO:0000259" key="10">
    <source>
        <dbReference type="PROSITE" id="PS50850"/>
    </source>
</evidence>
<feature type="transmembrane region" description="Helical" evidence="9">
    <location>
        <begin position="357"/>
        <end position="376"/>
    </location>
</feature>
<gene>
    <name evidence="11" type="ORF">JI75_03590</name>
</gene>
<dbReference type="CDD" id="cd06173">
    <property type="entry name" value="MFS_MefA_like"/>
    <property type="match status" value="1"/>
</dbReference>
<evidence type="ECO:0000256" key="5">
    <source>
        <dbReference type="ARBA" id="ARBA00022989"/>
    </source>
</evidence>
<evidence type="ECO:0000256" key="6">
    <source>
        <dbReference type="ARBA" id="ARBA00023136"/>
    </source>
</evidence>
<feature type="domain" description="Major facilitator superfamily (MFS) profile" evidence="10">
    <location>
        <begin position="20"/>
        <end position="410"/>
    </location>
</feature>
<feature type="transmembrane region" description="Helical" evidence="9">
    <location>
        <begin position="52"/>
        <end position="73"/>
    </location>
</feature>
<keyword evidence="12" id="KW-1185">Reference proteome</keyword>
<evidence type="ECO:0000256" key="4">
    <source>
        <dbReference type="ARBA" id="ARBA00022692"/>
    </source>
</evidence>
<reference evidence="11 12" key="2">
    <citation type="journal article" date="2015" name="Genome Announc.">
        <title>Complete Genome Sequence of Coriobacteriaceae Strain 68-1-3, a Novel Mucus-Degrading Isolate from the Swine Intestinal Tract.</title>
        <authorList>
            <person name="Looft T."/>
            <person name="Bayles D.O."/>
            <person name="Alt D.P."/>
            <person name="Stanton T.B."/>
        </authorList>
    </citation>
    <scope>NUCLEOTIDE SEQUENCE [LARGE SCALE GENOMIC DNA]</scope>
    <source>
        <strain evidence="11 12">68-1-3</strain>
    </source>
</reference>
<dbReference type="Gene3D" id="1.20.1250.20">
    <property type="entry name" value="MFS general substrate transporter like domains"/>
    <property type="match status" value="1"/>
</dbReference>
<protein>
    <recommendedName>
        <fullName evidence="8">Multidrug efflux pump Tap</fullName>
    </recommendedName>
</protein>
<feature type="transmembrane region" description="Helical" evidence="9">
    <location>
        <begin position="21"/>
        <end position="46"/>
    </location>
</feature>
<dbReference type="InterPro" id="IPR036259">
    <property type="entry name" value="MFS_trans_sf"/>
</dbReference>
<dbReference type="InterPro" id="IPR020846">
    <property type="entry name" value="MFS_dom"/>
</dbReference>
<evidence type="ECO:0000313" key="12">
    <source>
        <dbReference type="Proteomes" id="UP000031121"/>
    </source>
</evidence>
<dbReference type="GO" id="GO:0022857">
    <property type="term" value="F:transmembrane transporter activity"/>
    <property type="evidence" value="ECO:0007669"/>
    <property type="project" value="InterPro"/>
</dbReference>
<evidence type="ECO:0000256" key="8">
    <source>
        <dbReference type="ARBA" id="ARBA00040914"/>
    </source>
</evidence>
<reference evidence="12" key="1">
    <citation type="submission" date="2014-08" db="EMBL/GenBank/DDBJ databases">
        <title>Coriobacteriaceae sp. complete genome.</title>
        <authorList>
            <person name="Looft T."/>
            <person name="Bayles D.O."/>
            <person name="Stanton T.B."/>
        </authorList>
    </citation>
    <scope>NUCLEOTIDE SEQUENCE [LARGE SCALE GENOMIC DNA]</scope>
    <source>
        <strain evidence="12">68-1-3</strain>
    </source>
</reference>
<accession>A0A0A8B3E5</accession>
<feature type="transmembrane region" description="Helical" evidence="9">
    <location>
        <begin position="295"/>
        <end position="316"/>
    </location>
</feature>
<evidence type="ECO:0000256" key="9">
    <source>
        <dbReference type="SAM" id="Phobius"/>
    </source>
</evidence>
<dbReference type="PANTHER" id="PTHR23513">
    <property type="entry name" value="INTEGRAL MEMBRANE EFFLUX PROTEIN-RELATED"/>
    <property type="match status" value="1"/>
</dbReference>
<proteinExistence type="inferred from homology"/>
<dbReference type="SUPFAM" id="SSF103473">
    <property type="entry name" value="MFS general substrate transporter"/>
    <property type="match status" value="1"/>
</dbReference>
<keyword evidence="6 9" id="KW-0472">Membrane</keyword>
<evidence type="ECO:0000256" key="7">
    <source>
        <dbReference type="ARBA" id="ARBA00038075"/>
    </source>
</evidence>
<sequence length="417" mass="42375">MDEKRTSASGSSGMSGWKRRAMTIWTGQALSYVSTQTATFVVMWHVTTSTGSAAALSLAGLAGLLPAALLSPIGGVVADRYSRKAVVLIADGGAGLVSLAMALAFAGGVTALPLVIALLAMKATATAFHGPALSAMMPQIVPERHLMGINALDQMLISGSAIAGPVLGALLYSTLGISAALFLDAACAALACFYLASARIPSHARLQIAGLASVRMELREGIACVWHDRGVRMLMLVEMAGMALLMPLGSLEPLMVYSRFGGDSWAASFVEAAFGTGLLLGSGIAMALTGVRRKVSIVLGSGAAMGAALLSCGLLPQNGYAAFVILFGLAGAGMGVYAAPVMPLVQRRIPESHLGRAMGVYSSGVLLASPVGLALAGPAAATVGIAPWFMVCGSLMLAVHLVAFASGGLRALDREAS</sequence>
<dbReference type="OrthoDB" id="69054at2"/>
<dbReference type="PROSITE" id="PS50850">
    <property type="entry name" value="MFS"/>
    <property type="match status" value="1"/>
</dbReference>
<feature type="transmembrane region" description="Helical" evidence="9">
    <location>
        <begin position="264"/>
        <end position="288"/>
    </location>
</feature>
<dbReference type="RefSeq" id="WP_039688794.1">
    <property type="nucleotide sequence ID" value="NZ_CP009302.1"/>
</dbReference>
<dbReference type="Proteomes" id="UP000031121">
    <property type="component" value="Chromosome"/>
</dbReference>
<dbReference type="PANTHER" id="PTHR23513:SF9">
    <property type="entry name" value="ENTEROBACTIN EXPORTER ENTS"/>
    <property type="match status" value="1"/>
</dbReference>
<dbReference type="Pfam" id="PF07690">
    <property type="entry name" value="MFS_1"/>
    <property type="match status" value="1"/>
</dbReference>
<keyword evidence="4 9" id="KW-0812">Transmembrane</keyword>
<comment type="subcellular location">
    <subcellularLocation>
        <location evidence="1">Cell membrane</location>
        <topology evidence="1">Multi-pass membrane protein</topology>
    </subcellularLocation>
</comment>
<name>A0A0A8B3E5_9ACTN</name>
<evidence type="ECO:0000256" key="1">
    <source>
        <dbReference type="ARBA" id="ARBA00004651"/>
    </source>
</evidence>
<dbReference type="GO" id="GO:0005886">
    <property type="term" value="C:plasma membrane"/>
    <property type="evidence" value="ECO:0007669"/>
    <property type="project" value="UniProtKB-SubCell"/>
</dbReference>
<keyword evidence="2" id="KW-0813">Transport</keyword>